<dbReference type="RefSeq" id="WP_210038690.1">
    <property type="nucleotide sequence ID" value="NZ_JBHLVU010000011.1"/>
</dbReference>
<gene>
    <name evidence="3" type="ORF">K0U00_16370</name>
</gene>
<accession>A0ABS7C3X4</accession>
<dbReference type="Proteomes" id="UP001519887">
    <property type="component" value="Unassembled WGS sequence"/>
</dbReference>
<comment type="similarity">
    <text evidence="1">Belongs to the DinB family.</text>
</comment>
<evidence type="ECO:0000313" key="3">
    <source>
        <dbReference type="EMBL" id="MBW7455601.1"/>
    </source>
</evidence>
<organism evidence="3 4">
    <name type="scientific">Paenibacillus sepulcri</name>
    <dbReference type="NCBI Taxonomy" id="359917"/>
    <lineage>
        <taxon>Bacteria</taxon>
        <taxon>Bacillati</taxon>
        <taxon>Bacillota</taxon>
        <taxon>Bacilli</taxon>
        <taxon>Bacillales</taxon>
        <taxon>Paenibacillaceae</taxon>
        <taxon>Paenibacillus</taxon>
    </lineage>
</organism>
<proteinExistence type="inferred from homology"/>
<comment type="caution">
    <text evidence="3">The sequence shown here is derived from an EMBL/GenBank/DDBJ whole genome shotgun (WGS) entry which is preliminary data.</text>
</comment>
<evidence type="ECO:0000256" key="1">
    <source>
        <dbReference type="ARBA" id="ARBA00008635"/>
    </source>
</evidence>
<dbReference type="InterPro" id="IPR034660">
    <property type="entry name" value="DinB/YfiT-like"/>
</dbReference>
<evidence type="ECO:0000313" key="4">
    <source>
        <dbReference type="Proteomes" id="UP001519887"/>
    </source>
</evidence>
<dbReference type="InterPro" id="IPR007837">
    <property type="entry name" value="DinB"/>
</dbReference>
<dbReference type="Gene3D" id="1.20.120.450">
    <property type="entry name" value="dinb family like domain"/>
    <property type="match status" value="1"/>
</dbReference>
<protein>
    <submittedName>
        <fullName evidence="3">DinB family protein</fullName>
    </submittedName>
</protein>
<sequence length="163" mass="18556">MKQNDGLIAELKQEAESTRRLLERVPSDKLSWKPHERSMSLGQLALHIAGLPGGVAEFLNEQVREVPTFASFPEAASLNEILSVFDEYVIIAENKLLTWGEAGLMETWKLTREGNPVLEMPRVEMARTLMFNHWYHHRGQLTVYLRMLEVPLPAIYGPSADEN</sequence>
<keyword evidence="2" id="KW-0479">Metal-binding</keyword>
<keyword evidence="4" id="KW-1185">Reference proteome</keyword>
<dbReference type="SUPFAM" id="SSF109854">
    <property type="entry name" value="DinB/YfiT-like putative metalloenzymes"/>
    <property type="match status" value="1"/>
</dbReference>
<name>A0ABS7C3X4_9BACL</name>
<reference evidence="3 4" key="1">
    <citation type="submission" date="2021-07" db="EMBL/GenBank/DDBJ databases">
        <title>Paenibacillus radiodurans sp. nov., isolated from the southeastern edge of Tengger Desert.</title>
        <authorList>
            <person name="Zhang G."/>
        </authorList>
    </citation>
    <scope>NUCLEOTIDE SEQUENCE [LARGE SCALE GENOMIC DNA]</scope>
    <source>
        <strain evidence="3 4">CCM 7311</strain>
    </source>
</reference>
<dbReference type="Pfam" id="PF05163">
    <property type="entry name" value="DinB"/>
    <property type="match status" value="1"/>
</dbReference>
<dbReference type="EMBL" id="JAHZIK010000393">
    <property type="protein sequence ID" value="MBW7455601.1"/>
    <property type="molecule type" value="Genomic_DNA"/>
</dbReference>
<evidence type="ECO:0000256" key="2">
    <source>
        <dbReference type="ARBA" id="ARBA00022723"/>
    </source>
</evidence>